<organism evidence="1 2">
    <name type="scientific">Allorhizobium borbori</name>
    <dbReference type="NCBI Taxonomy" id="485907"/>
    <lineage>
        <taxon>Bacteria</taxon>
        <taxon>Pseudomonadati</taxon>
        <taxon>Pseudomonadota</taxon>
        <taxon>Alphaproteobacteria</taxon>
        <taxon>Hyphomicrobiales</taxon>
        <taxon>Rhizobiaceae</taxon>
        <taxon>Rhizobium/Agrobacterium group</taxon>
        <taxon>Allorhizobium</taxon>
    </lineage>
</organism>
<dbReference type="Gene3D" id="3.20.20.370">
    <property type="entry name" value="Glycoside hydrolase/deacetylase"/>
    <property type="match status" value="1"/>
</dbReference>
<keyword evidence="2" id="KW-1185">Reference proteome</keyword>
<dbReference type="Proteomes" id="UP000584824">
    <property type="component" value="Unassembled WGS sequence"/>
</dbReference>
<accession>A0A7W6P0M9</accession>
<gene>
    <name evidence="1" type="ORF">GGQ66_000417</name>
</gene>
<name>A0A7W6P0M9_9HYPH</name>
<dbReference type="GO" id="GO:0005975">
    <property type="term" value="P:carbohydrate metabolic process"/>
    <property type="evidence" value="ECO:0007669"/>
    <property type="project" value="InterPro"/>
</dbReference>
<evidence type="ECO:0000313" key="1">
    <source>
        <dbReference type="EMBL" id="MBB4101889.1"/>
    </source>
</evidence>
<sequence length="361" mass="39543">MLYPERRRITSAAMPSPHFQPISRPMIKIAATLSRALAGLSLGLALPAAVAEAGPKPKQLVLVSFDGAGPSSMWAWSRDLARESGAHFTYFLSCTMVLDRETGRTYKGPGKKAGASNIGFAPDKAEVAARLDHIWKAQQEGSEIGSHTCGHFDGGKWTAAEWKAELVAFRSVVENAWKTAGAAGREPEGWRDFARTGIRGFRAPYLSESPALLPTLKAEGFTFDASGVTKGPQMPEDRDGLVRFGLPLIPEGPKARPVIAMDYNLFARHSGAKDNLADAAIFEQRSYAAFRTAFDREYDGNRTPFQLGFHFTEMNGGAYWRALARFTREVCRMEDVSCVTYSEAIRLIDDRKKQATTSAGL</sequence>
<dbReference type="SUPFAM" id="SSF88713">
    <property type="entry name" value="Glycoside hydrolase/deacetylase"/>
    <property type="match status" value="1"/>
</dbReference>
<dbReference type="PANTHER" id="PTHR45985">
    <property type="match status" value="1"/>
</dbReference>
<proteinExistence type="predicted"/>
<dbReference type="PANTHER" id="PTHR45985:SF3">
    <property type="entry name" value="CHITIN DEACETYLASE-LIKE 4"/>
    <property type="match status" value="1"/>
</dbReference>
<protein>
    <submittedName>
        <fullName evidence="1">Peptidoglycan/xylan/chitin deacetylase (PgdA/CDA1 family)</fullName>
    </submittedName>
</protein>
<comment type="caution">
    <text evidence="1">The sequence shown here is derived from an EMBL/GenBank/DDBJ whole genome shotgun (WGS) entry which is preliminary data.</text>
</comment>
<dbReference type="InterPro" id="IPR011330">
    <property type="entry name" value="Glyco_hydro/deAcase_b/a-brl"/>
</dbReference>
<evidence type="ECO:0000313" key="2">
    <source>
        <dbReference type="Proteomes" id="UP000584824"/>
    </source>
</evidence>
<dbReference type="EMBL" id="JACIDU010000002">
    <property type="protein sequence ID" value="MBB4101889.1"/>
    <property type="molecule type" value="Genomic_DNA"/>
</dbReference>
<dbReference type="AlphaFoldDB" id="A0A7W6P0M9"/>
<dbReference type="InterPro" id="IPR052740">
    <property type="entry name" value="CE4"/>
</dbReference>
<reference evidence="1 2" key="1">
    <citation type="submission" date="2020-08" db="EMBL/GenBank/DDBJ databases">
        <title>Genomic Encyclopedia of Type Strains, Phase IV (KMG-IV): sequencing the most valuable type-strain genomes for metagenomic binning, comparative biology and taxonomic classification.</title>
        <authorList>
            <person name="Goeker M."/>
        </authorList>
    </citation>
    <scope>NUCLEOTIDE SEQUENCE [LARGE SCALE GENOMIC DNA]</scope>
    <source>
        <strain evidence="1 2">DSM 26385</strain>
    </source>
</reference>